<dbReference type="PIRSF" id="PIRSF035875">
    <property type="entry name" value="RNase_BN"/>
    <property type="match status" value="1"/>
</dbReference>
<evidence type="ECO:0000256" key="4">
    <source>
        <dbReference type="ARBA" id="ARBA00022989"/>
    </source>
</evidence>
<proteinExistence type="predicted"/>
<accession>A0A5P2FZE8</accession>
<dbReference type="GO" id="GO:0005886">
    <property type="term" value="C:plasma membrane"/>
    <property type="evidence" value="ECO:0007669"/>
    <property type="project" value="UniProtKB-SubCell"/>
</dbReference>
<keyword evidence="3 6" id="KW-0812">Transmembrane</keyword>
<feature type="transmembrane region" description="Helical" evidence="6">
    <location>
        <begin position="243"/>
        <end position="270"/>
    </location>
</feature>
<dbReference type="NCBIfam" id="TIGR00765">
    <property type="entry name" value="yihY_not_rbn"/>
    <property type="match status" value="1"/>
</dbReference>
<feature type="transmembrane region" description="Helical" evidence="6">
    <location>
        <begin position="217"/>
        <end position="237"/>
    </location>
</feature>
<dbReference type="KEGG" id="arac:E0W69_003495"/>
<organism evidence="7 8">
    <name type="scientific">Rhizosphaericola mali</name>
    <dbReference type="NCBI Taxonomy" id="2545455"/>
    <lineage>
        <taxon>Bacteria</taxon>
        <taxon>Pseudomonadati</taxon>
        <taxon>Bacteroidota</taxon>
        <taxon>Chitinophagia</taxon>
        <taxon>Chitinophagales</taxon>
        <taxon>Chitinophagaceae</taxon>
        <taxon>Rhizosphaericola</taxon>
    </lineage>
</organism>
<evidence type="ECO:0000256" key="6">
    <source>
        <dbReference type="SAM" id="Phobius"/>
    </source>
</evidence>
<dbReference type="Proteomes" id="UP000292424">
    <property type="component" value="Chromosome"/>
</dbReference>
<keyword evidence="5 6" id="KW-0472">Membrane</keyword>
<feature type="transmembrane region" description="Helical" evidence="6">
    <location>
        <begin position="32"/>
        <end position="56"/>
    </location>
</feature>
<evidence type="ECO:0000256" key="5">
    <source>
        <dbReference type="ARBA" id="ARBA00023136"/>
    </source>
</evidence>
<gene>
    <name evidence="7" type="ORF">E0W69_003495</name>
</gene>
<evidence type="ECO:0000256" key="3">
    <source>
        <dbReference type="ARBA" id="ARBA00022692"/>
    </source>
</evidence>
<evidence type="ECO:0000256" key="1">
    <source>
        <dbReference type="ARBA" id="ARBA00004651"/>
    </source>
</evidence>
<feature type="transmembrane region" description="Helical" evidence="6">
    <location>
        <begin position="183"/>
        <end position="205"/>
    </location>
</feature>
<dbReference type="RefSeq" id="WP_131328655.1">
    <property type="nucleotide sequence ID" value="NZ_CP044016.1"/>
</dbReference>
<keyword evidence="8" id="KW-1185">Reference proteome</keyword>
<feature type="transmembrane region" description="Helical" evidence="6">
    <location>
        <begin position="135"/>
        <end position="163"/>
    </location>
</feature>
<name>A0A5P2FZE8_9BACT</name>
<reference evidence="7 8" key="1">
    <citation type="submission" date="2019-09" db="EMBL/GenBank/DDBJ databases">
        <title>Complete genome sequence of Arachidicoccus sp. B3-10 isolated from apple orchard soil.</title>
        <authorList>
            <person name="Kim H.S."/>
            <person name="Han K.-I."/>
            <person name="Suh M.K."/>
            <person name="Lee K.C."/>
            <person name="Eom M.K."/>
            <person name="Kim J.-S."/>
            <person name="Kang S.W."/>
            <person name="Sin Y."/>
            <person name="Lee J.-S."/>
        </authorList>
    </citation>
    <scope>NUCLEOTIDE SEQUENCE [LARGE SCALE GENOMIC DNA]</scope>
    <source>
        <strain evidence="7 8">B3-10</strain>
    </source>
</reference>
<evidence type="ECO:0000313" key="8">
    <source>
        <dbReference type="Proteomes" id="UP000292424"/>
    </source>
</evidence>
<comment type="subcellular location">
    <subcellularLocation>
        <location evidence="1">Cell membrane</location>
        <topology evidence="1">Multi-pass membrane protein</topology>
    </subcellularLocation>
</comment>
<dbReference type="AlphaFoldDB" id="A0A5P2FZE8"/>
<keyword evidence="2" id="KW-1003">Cell membrane</keyword>
<feature type="transmembrane region" description="Helical" evidence="6">
    <location>
        <begin position="94"/>
        <end position="114"/>
    </location>
</feature>
<keyword evidence="4 6" id="KW-1133">Transmembrane helix</keyword>
<dbReference type="EMBL" id="CP044016">
    <property type="protein sequence ID" value="QES87768.1"/>
    <property type="molecule type" value="Genomic_DNA"/>
</dbReference>
<evidence type="ECO:0000313" key="7">
    <source>
        <dbReference type="EMBL" id="QES87768.1"/>
    </source>
</evidence>
<dbReference type="InterPro" id="IPR017039">
    <property type="entry name" value="Virul_fac_BrkB"/>
</dbReference>
<evidence type="ECO:0000256" key="2">
    <source>
        <dbReference type="ARBA" id="ARBA00022475"/>
    </source>
</evidence>
<dbReference type="OrthoDB" id="9797028at2"/>
<protein>
    <submittedName>
        <fullName evidence="7">YihY/virulence factor BrkB family protein</fullName>
    </submittedName>
</protein>
<dbReference type="Pfam" id="PF03631">
    <property type="entry name" value="Virul_fac_BrkB"/>
    <property type="match status" value="1"/>
</dbReference>
<dbReference type="PANTHER" id="PTHR30213:SF1">
    <property type="entry name" value="INNER MEMBRANE PROTEIN YHJD"/>
    <property type="match status" value="1"/>
</dbReference>
<sequence length="310" mass="34422">MPKLNIKLFWKILWTTINEFIDLKVPKMAAALAYYTIFAIAPMIIIVIKVCSIFAVNKPENTIFNTIKDYVGNSAAVQIQSMITNAAISPSGGIAYIVSIIALIFSATGVFTEIQDSINIIWKLKPKPKQGWLKLIINRLLSFSILLSLGFILLVSLLLSAVLDAISEQFTKLFPQINLNITLLINYSLSFLVTVLLFGIIYKVLPDAKIKWKEVIRGAITTAILFLVGKFGIGYYLQTSKVGTIFGAAGSAMLLLVWVYYSALIVYFGATYTRVNANLKGRKISPNDYAVYVEQVEVDSAEHEDKNVES</sequence>
<dbReference type="PANTHER" id="PTHR30213">
    <property type="entry name" value="INNER MEMBRANE PROTEIN YHJD"/>
    <property type="match status" value="1"/>
</dbReference>